<protein>
    <submittedName>
        <fullName evidence="1">Uncharacterized protein</fullName>
    </submittedName>
</protein>
<dbReference type="InterPro" id="IPR036910">
    <property type="entry name" value="HMG_box_dom_sf"/>
</dbReference>
<evidence type="ECO:0000313" key="1">
    <source>
        <dbReference type="EMBL" id="KZT31622.1"/>
    </source>
</evidence>
<dbReference type="EMBL" id="KV428511">
    <property type="protein sequence ID" value="KZT31622.1"/>
    <property type="molecule type" value="Genomic_DNA"/>
</dbReference>
<dbReference type="OrthoDB" id="6247875at2759"/>
<dbReference type="Proteomes" id="UP000076798">
    <property type="component" value="Unassembled WGS sequence"/>
</dbReference>
<reference evidence="1 2" key="1">
    <citation type="journal article" date="2016" name="Mol. Biol. Evol.">
        <title>Comparative Genomics of Early-Diverging Mushroom-Forming Fungi Provides Insights into the Origins of Lignocellulose Decay Capabilities.</title>
        <authorList>
            <person name="Nagy L.G."/>
            <person name="Riley R."/>
            <person name="Tritt A."/>
            <person name="Adam C."/>
            <person name="Daum C."/>
            <person name="Floudas D."/>
            <person name="Sun H."/>
            <person name="Yadav J.S."/>
            <person name="Pangilinan J."/>
            <person name="Larsson K.H."/>
            <person name="Matsuura K."/>
            <person name="Barry K."/>
            <person name="Labutti K."/>
            <person name="Kuo R."/>
            <person name="Ohm R.A."/>
            <person name="Bhattacharya S.S."/>
            <person name="Shirouzu T."/>
            <person name="Yoshinaga Y."/>
            <person name="Martin F.M."/>
            <person name="Grigoriev I.V."/>
            <person name="Hibbett D.S."/>
        </authorList>
    </citation>
    <scope>NUCLEOTIDE SEQUENCE [LARGE SCALE GENOMIC DNA]</scope>
    <source>
        <strain evidence="1 2">HHB10207 ss-3</strain>
    </source>
</reference>
<gene>
    <name evidence="1" type="ORF">SISSUDRAFT_1038310</name>
</gene>
<organism evidence="1 2">
    <name type="scientific">Sistotremastrum suecicum HHB10207 ss-3</name>
    <dbReference type="NCBI Taxonomy" id="1314776"/>
    <lineage>
        <taxon>Eukaryota</taxon>
        <taxon>Fungi</taxon>
        <taxon>Dikarya</taxon>
        <taxon>Basidiomycota</taxon>
        <taxon>Agaricomycotina</taxon>
        <taxon>Agaricomycetes</taxon>
        <taxon>Sistotremastrales</taxon>
        <taxon>Sistotremastraceae</taxon>
        <taxon>Sistotremastrum</taxon>
    </lineage>
</organism>
<sequence>MSIPTRRYNTRLSTRLQDEKASFLQLHNPMSLPTISIPVPPKATLRARKGSDAGLPDVSVVPKKLIDDLFALADGCPRTNYAEFLAAIKTGNGPHSRISTPGHIPRTPNCYIVFRIALWAFRDQLVDHFPPEHKARQGPYFSRIASLFWRQIRSRNGELHGRNVERLCRDVAAWAVAERQRLHPDYKYRPRRSTANKAAVLGD</sequence>
<dbReference type="Gene3D" id="1.10.30.10">
    <property type="entry name" value="High mobility group box domain"/>
    <property type="match status" value="1"/>
</dbReference>
<evidence type="ECO:0000313" key="2">
    <source>
        <dbReference type="Proteomes" id="UP000076798"/>
    </source>
</evidence>
<name>A0A165WXJ4_9AGAM</name>
<keyword evidence="2" id="KW-1185">Reference proteome</keyword>
<accession>A0A165WXJ4</accession>
<dbReference type="AlphaFoldDB" id="A0A165WXJ4"/>
<proteinExistence type="predicted"/>